<evidence type="ECO:0000256" key="4">
    <source>
        <dbReference type="ARBA" id="ARBA00022656"/>
    </source>
</evidence>
<feature type="transmembrane region" description="Helical" evidence="13">
    <location>
        <begin position="674"/>
        <end position="695"/>
    </location>
</feature>
<comment type="subcellular location">
    <subcellularLocation>
        <location evidence="1">Membrane</location>
        <topology evidence="1">Single-pass type I membrane protein</topology>
    </subcellularLocation>
    <subcellularLocation>
        <location evidence="2">Secreted</location>
    </subcellularLocation>
</comment>
<evidence type="ECO:0000259" key="16">
    <source>
        <dbReference type="PROSITE" id="PS50214"/>
    </source>
</evidence>
<keyword evidence="6 13" id="KW-1133">Transmembrane helix</keyword>
<dbReference type="PANTHER" id="PTHR11905:SF251">
    <property type="entry name" value="MEDIATOR COMPLEX SUBUNIT 6"/>
    <property type="match status" value="1"/>
</dbReference>
<evidence type="ECO:0000259" key="17">
    <source>
        <dbReference type="PROSITE" id="PS50215"/>
    </source>
</evidence>
<dbReference type="PROSITE" id="PS50215">
    <property type="entry name" value="ADAM_MEPRO"/>
    <property type="match status" value="1"/>
</dbReference>
<dbReference type="SUPFAM" id="SSF55486">
    <property type="entry name" value="Metalloproteases ('zincins'), catalytic domain"/>
    <property type="match status" value="1"/>
</dbReference>
<evidence type="ECO:0000256" key="5">
    <source>
        <dbReference type="ARBA" id="ARBA00022692"/>
    </source>
</evidence>
<dbReference type="Pfam" id="PF08516">
    <property type="entry name" value="ADAM_CR"/>
    <property type="match status" value="1"/>
</dbReference>
<evidence type="ECO:0000256" key="13">
    <source>
        <dbReference type="SAM" id="Phobius"/>
    </source>
</evidence>
<feature type="chain" id="PRO_5045511984" evidence="14">
    <location>
        <begin position="23"/>
        <end position="719"/>
    </location>
</feature>
<evidence type="ECO:0000313" key="19">
    <source>
        <dbReference type="RefSeq" id="XP_020644165.2"/>
    </source>
</evidence>
<evidence type="ECO:0000256" key="11">
    <source>
        <dbReference type="PROSITE-ProRule" id="PRU00076"/>
    </source>
</evidence>
<sequence>MAGNFAQLELLILWSILIETAGQKLPLGFRYGSYEVTIPQKLTTRYGQEDPQRISYLLQIKGVGHIVHLRQKRDFVSKHFPFFTYTKNGELHVDYPFIRNDCFYSGFVQDNPHSLVTLSTCSEGLSGLLQLGNETYEIEPVPSSITFQHVVYRLEEKEDAVPMRCALTEEEQSHQGAMIPNREMLESRGSKEDWWTHTRYADIAIVVEHKRFKKFGRNETLTGIHILEIVHNANTFYEPLGVVLSVAGLEIWTESNLIVIADEINVLLNNFNSWRTNTLNKHLPNDAAHLFVHKLYGHSAGLAFTGTICSYYWASAVEAYVGFSVPFFSVLFAHELGHNLGMNHDGKYCSCGQKSCIMSAVPENVDKFSNCSYNSYFKLRNSHCLLKAAHPDTTFKLEYCGNKIVEKGEQCDCGSKAQCELDSCCQSDCKLRSGSTCNIGMCCAKCQYLPAGTVCREKTSVCDLPEYCNGTSEWCPDDFYVQDGAPCKDGAHCYHGDCTTHNEQCKVIFGKKATVATENCFRVLNARGDRFGNCGLINGVYSRCKAENILCGRIQCDNVKKLPSLEEDSTIIQTFLGRSRCWGTDYHLGMDTADIGAVKDGTHCGIGMLCLGGQCKNISILNYDCDVKKCHNHGICNSAKHCHCDYGWAPPDCLGKGYGGSIDSGPALQDKSGIIAGTIVGTLFVLLSTVGLCIYHRNVLRYHLRRMSSNIYPTQSVLE</sequence>
<protein>
    <submittedName>
        <fullName evidence="19">Disintegrin and metalloproteinase domain-containing protein 20-like</fullName>
    </submittedName>
</protein>
<dbReference type="InterPro" id="IPR036436">
    <property type="entry name" value="Disintegrin_dom_sf"/>
</dbReference>
<keyword evidence="8 11" id="KW-1015">Disulfide bond</keyword>
<dbReference type="InterPro" id="IPR002870">
    <property type="entry name" value="Peptidase_M12B_N"/>
</dbReference>
<keyword evidence="7 13" id="KW-0472">Membrane</keyword>
<gene>
    <name evidence="19" type="primary">LOC110076407</name>
</gene>
<feature type="signal peptide" evidence="14">
    <location>
        <begin position="1"/>
        <end position="22"/>
    </location>
</feature>
<organism evidence="18 19">
    <name type="scientific">Pogona vitticeps</name>
    <name type="common">central bearded dragon</name>
    <dbReference type="NCBI Taxonomy" id="103695"/>
    <lineage>
        <taxon>Eukaryota</taxon>
        <taxon>Metazoa</taxon>
        <taxon>Chordata</taxon>
        <taxon>Craniata</taxon>
        <taxon>Vertebrata</taxon>
        <taxon>Euteleostomi</taxon>
        <taxon>Lepidosauria</taxon>
        <taxon>Squamata</taxon>
        <taxon>Bifurcata</taxon>
        <taxon>Unidentata</taxon>
        <taxon>Episquamata</taxon>
        <taxon>Toxicofera</taxon>
        <taxon>Iguania</taxon>
        <taxon>Acrodonta</taxon>
        <taxon>Agamidae</taxon>
        <taxon>Amphibolurinae</taxon>
        <taxon>Pogona</taxon>
    </lineage>
</organism>
<keyword evidence="4" id="KW-0800">Toxin</keyword>
<keyword evidence="14" id="KW-0732">Signal</keyword>
<dbReference type="PANTHER" id="PTHR11905">
    <property type="entry name" value="ADAM A DISINTEGRIN AND METALLOPROTEASE DOMAIN"/>
    <property type="match status" value="1"/>
</dbReference>
<keyword evidence="11" id="KW-0245">EGF-like domain</keyword>
<dbReference type="Gene3D" id="4.10.70.10">
    <property type="entry name" value="Disintegrin domain"/>
    <property type="match status" value="1"/>
</dbReference>
<dbReference type="GO" id="GO:0004222">
    <property type="term" value="F:metalloendopeptidase activity"/>
    <property type="evidence" value="ECO:0007669"/>
    <property type="project" value="InterPro"/>
</dbReference>
<dbReference type="RefSeq" id="XP_020644165.2">
    <property type="nucleotide sequence ID" value="XM_020788506.2"/>
</dbReference>
<dbReference type="InParanoid" id="A0A6J0TAY2"/>
<proteinExistence type="predicted"/>
<evidence type="ECO:0000256" key="10">
    <source>
        <dbReference type="PROSITE-ProRule" id="PRU00068"/>
    </source>
</evidence>
<dbReference type="Gene3D" id="3.40.390.10">
    <property type="entry name" value="Collagenase (Catalytic Domain)"/>
    <property type="match status" value="1"/>
</dbReference>
<dbReference type="PROSITE" id="PS01186">
    <property type="entry name" value="EGF_2"/>
    <property type="match status" value="1"/>
</dbReference>
<feature type="binding site" evidence="12">
    <location>
        <position position="334"/>
    </location>
    <ligand>
        <name>Zn(2+)</name>
        <dbReference type="ChEBI" id="CHEBI:29105"/>
        <note>catalytic</note>
    </ligand>
</feature>
<feature type="disulfide bond" evidence="11">
    <location>
        <begin position="644"/>
        <end position="653"/>
    </location>
</feature>
<evidence type="ECO:0000256" key="2">
    <source>
        <dbReference type="ARBA" id="ARBA00004613"/>
    </source>
</evidence>
<comment type="caution">
    <text evidence="11">Lacks conserved residue(s) required for the propagation of feature annotation.</text>
</comment>
<dbReference type="OrthoDB" id="5951731at2759"/>
<dbReference type="InterPro" id="IPR001762">
    <property type="entry name" value="Disintegrin_dom"/>
</dbReference>
<evidence type="ECO:0000256" key="12">
    <source>
        <dbReference type="PROSITE-ProRule" id="PRU00276"/>
    </source>
</evidence>
<dbReference type="InterPro" id="IPR006586">
    <property type="entry name" value="ADAM_Cys-rich"/>
</dbReference>
<evidence type="ECO:0000256" key="8">
    <source>
        <dbReference type="ARBA" id="ARBA00023157"/>
    </source>
</evidence>
<dbReference type="PROSITE" id="PS00427">
    <property type="entry name" value="DISINTEGRIN_1"/>
    <property type="match status" value="1"/>
</dbReference>
<dbReference type="GO" id="GO:0005576">
    <property type="term" value="C:extracellular region"/>
    <property type="evidence" value="ECO:0007669"/>
    <property type="project" value="UniProtKB-SubCell"/>
</dbReference>
<keyword evidence="9" id="KW-1199">Hemostasis impairing toxin</keyword>
<dbReference type="GO" id="GO:1990913">
    <property type="term" value="C:sperm head plasma membrane"/>
    <property type="evidence" value="ECO:0007669"/>
    <property type="project" value="TreeGrafter"/>
</dbReference>
<dbReference type="InterPro" id="IPR018358">
    <property type="entry name" value="Disintegrin_CS"/>
</dbReference>
<dbReference type="InterPro" id="IPR034027">
    <property type="entry name" value="Reprolysin_adamalysin"/>
</dbReference>
<dbReference type="Pfam" id="PF01421">
    <property type="entry name" value="Reprolysin"/>
    <property type="match status" value="1"/>
</dbReference>
<dbReference type="GeneID" id="110076407"/>
<dbReference type="PRINTS" id="PR00289">
    <property type="entry name" value="DISINTEGRIN"/>
</dbReference>
<feature type="disulfide bond" evidence="12">
    <location>
        <begin position="351"/>
        <end position="356"/>
    </location>
</feature>
<reference evidence="18" key="1">
    <citation type="submission" date="2025-05" db="UniProtKB">
        <authorList>
            <consortium name="RefSeq"/>
        </authorList>
    </citation>
    <scope>NUCLEOTIDE SEQUENCE [LARGE SCALE GENOMIC DNA]</scope>
</reference>
<feature type="active site" evidence="12">
    <location>
        <position position="335"/>
    </location>
</feature>
<dbReference type="SMART" id="SM00608">
    <property type="entry name" value="ACR"/>
    <property type="match status" value="1"/>
</dbReference>
<dbReference type="SUPFAM" id="SSF57552">
    <property type="entry name" value="Blood coagulation inhibitor (disintegrin)"/>
    <property type="match status" value="1"/>
</dbReference>
<evidence type="ECO:0000256" key="6">
    <source>
        <dbReference type="ARBA" id="ARBA00022989"/>
    </source>
</evidence>
<keyword evidence="18" id="KW-1185">Reference proteome</keyword>
<feature type="binding site" evidence="12">
    <location>
        <position position="344"/>
    </location>
    <ligand>
        <name>Zn(2+)</name>
        <dbReference type="ChEBI" id="CHEBI:29105"/>
        <note>catalytic</note>
    </ligand>
</feature>
<name>A0A6J0TAY2_9SAUR</name>
<evidence type="ECO:0000313" key="18">
    <source>
        <dbReference type="Proteomes" id="UP001652642"/>
    </source>
</evidence>
<keyword evidence="3" id="KW-0964">Secreted</keyword>
<keyword evidence="5 13" id="KW-0812">Transmembrane</keyword>
<keyword evidence="12" id="KW-0862">Zinc</keyword>
<accession>A0A6J0TAY2</accession>
<keyword evidence="12" id="KW-0479">Metal-binding</keyword>
<reference evidence="19" key="2">
    <citation type="submission" date="2025-08" db="UniProtKB">
        <authorList>
            <consortium name="RefSeq"/>
        </authorList>
    </citation>
    <scope>IDENTIFICATION</scope>
</reference>
<dbReference type="PROSITE" id="PS50026">
    <property type="entry name" value="EGF_3"/>
    <property type="match status" value="1"/>
</dbReference>
<feature type="disulfide bond" evidence="10">
    <location>
        <begin position="455"/>
        <end position="475"/>
    </location>
</feature>
<dbReference type="GO" id="GO:0006508">
    <property type="term" value="P:proteolysis"/>
    <property type="evidence" value="ECO:0007669"/>
    <property type="project" value="InterPro"/>
</dbReference>
<feature type="domain" description="Disintegrin" evidence="16">
    <location>
        <begin position="397"/>
        <end position="483"/>
    </location>
</feature>
<dbReference type="Proteomes" id="UP001652642">
    <property type="component" value="Chromosome 1"/>
</dbReference>
<dbReference type="PROSITE" id="PS50214">
    <property type="entry name" value="DISINTEGRIN_2"/>
    <property type="match status" value="1"/>
</dbReference>
<evidence type="ECO:0000256" key="9">
    <source>
        <dbReference type="ARBA" id="ARBA00023240"/>
    </source>
</evidence>
<evidence type="ECO:0000256" key="1">
    <source>
        <dbReference type="ARBA" id="ARBA00004479"/>
    </source>
</evidence>
<feature type="binding site" evidence="12">
    <location>
        <position position="338"/>
    </location>
    <ligand>
        <name>Zn(2+)</name>
        <dbReference type="ChEBI" id="CHEBI:29105"/>
        <note>catalytic</note>
    </ligand>
</feature>
<dbReference type="GO" id="GO:0008584">
    <property type="term" value="P:male gonad development"/>
    <property type="evidence" value="ECO:0007669"/>
    <property type="project" value="TreeGrafter"/>
</dbReference>
<dbReference type="Pfam" id="PF00200">
    <property type="entry name" value="Disintegrin"/>
    <property type="match status" value="1"/>
</dbReference>
<dbReference type="GO" id="GO:0009897">
    <property type="term" value="C:external side of plasma membrane"/>
    <property type="evidence" value="ECO:0007669"/>
    <property type="project" value="TreeGrafter"/>
</dbReference>
<dbReference type="InterPro" id="IPR001590">
    <property type="entry name" value="Peptidase_M12B"/>
</dbReference>
<dbReference type="Pfam" id="PF01562">
    <property type="entry name" value="Pep_M12B_propep"/>
    <property type="match status" value="1"/>
</dbReference>
<feature type="domain" description="Peptidase M12B" evidence="17">
    <location>
        <begin position="199"/>
        <end position="379"/>
    </location>
</feature>
<dbReference type="InterPro" id="IPR000742">
    <property type="entry name" value="EGF"/>
</dbReference>
<evidence type="ECO:0000256" key="3">
    <source>
        <dbReference type="ARBA" id="ARBA00022525"/>
    </source>
</evidence>
<feature type="domain" description="EGF-like" evidence="15">
    <location>
        <begin position="621"/>
        <end position="654"/>
    </location>
</feature>
<dbReference type="GO" id="GO:0046872">
    <property type="term" value="F:metal ion binding"/>
    <property type="evidence" value="ECO:0007669"/>
    <property type="project" value="UniProtKB-KW"/>
</dbReference>
<dbReference type="InterPro" id="IPR024079">
    <property type="entry name" value="MetalloPept_cat_dom_sf"/>
</dbReference>
<evidence type="ECO:0000256" key="14">
    <source>
        <dbReference type="SAM" id="SignalP"/>
    </source>
</evidence>
<dbReference type="KEGG" id="pvt:110076407"/>
<evidence type="ECO:0000259" key="15">
    <source>
        <dbReference type="PROSITE" id="PS50026"/>
    </source>
</evidence>
<dbReference type="GO" id="GO:0090729">
    <property type="term" value="F:toxin activity"/>
    <property type="evidence" value="ECO:0007669"/>
    <property type="project" value="UniProtKB-KW"/>
</dbReference>
<dbReference type="CDD" id="cd04269">
    <property type="entry name" value="ZnMc_adamalysin_II_like"/>
    <property type="match status" value="1"/>
</dbReference>
<evidence type="ECO:0000256" key="7">
    <source>
        <dbReference type="ARBA" id="ARBA00023136"/>
    </source>
</evidence>
<dbReference type="SMART" id="SM00050">
    <property type="entry name" value="DISIN"/>
    <property type="match status" value="1"/>
</dbReference>
<dbReference type="AlphaFoldDB" id="A0A6J0TAY2"/>